<reference evidence="2 3" key="1">
    <citation type="journal article" date="2010" name="Nature">
        <title>Genome sequencing and analysis of the model grass Brachypodium distachyon.</title>
        <authorList>
            <consortium name="International Brachypodium Initiative"/>
        </authorList>
    </citation>
    <scope>NUCLEOTIDE SEQUENCE [LARGE SCALE GENOMIC DNA]</scope>
    <source>
        <strain evidence="2 3">Bd21</strain>
    </source>
</reference>
<evidence type="ECO:0000313" key="3">
    <source>
        <dbReference type="EnsemblPlants" id="PNT71636"/>
    </source>
</evidence>
<dbReference type="Gramene" id="PNT71636">
    <property type="protein sequence ID" value="PNT71636"/>
    <property type="gene ID" value="BRADI_2g32856v3"/>
</dbReference>
<feature type="region of interest" description="Disordered" evidence="1">
    <location>
        <begin position="152"/>
        <end position="207"/>
    </location>
</feature>
<dbReference type="Proteomes" id="UP000008810">
    <property type="component" value="Chromosome 2"/>
</dbReference>
<feature type="compositionally biased region" description="Basic and acidic residues" evidence="1">
    <location>
        <begin position="60"/>
        <end position="74"/>
    </location>
</feature>
<sequence>MTSDRVKTAHISRDNEGKAVMWFSDGERHMRRSHSRIQPIIAGVVDEHKAARSAASSLQARERDRERGRERESTGGDGIRGKRIWRRARSRAPDPGAAGSRKPGSAAGKVGGGGSVGAVKLRCCSRFSSSLETCCKRRGKGLVAWTPAAGEGRGLGARGRRRRENGGRTGIGTEAWAPTQERSEREGRRQIGRRTREMRREKVSGGAWMEREREVGQWIRCLRR</sequence>
<name>A0A2K2DBH1_BRADI</name>
<proteinExistence type="predicted"/>
<feature type="region of interest" description="Disordered" evidence="1">
    <location>
        <begin position="51"/>
        <end position="113"/>
    </location>
</feature>
<evidence type="ECO:0000313" key="2">
    <source>
        <dbReference type="EMBL" id="PNT71636.1"/>
    </source>
</evidence>
<keyword evidence="4" id="KW-1185">Reference proteome</keyword>
<evidence type="ECO:0000313" key="4">
    <source>
        <dbReference type="Proteomes" id="UP000008810"/>
    </source>
</evidence>
<reference evidence="2" key="2">
    <citation type="submission" date="2017-06" db="EMBL/GenBank/DDBJ databases">
        <title>WGS assembly of Brachypodium distachyon.</title>
        <authorList>
            <consortium name="The International Brachypodium Initiative"/>
            <person name="Lucas S."/>
            <person name="Harmon-Smith M."/>
            <person name="Lail K."/>
            <person name="Tice H."/>
            <person name="Grimwood J."/>
            <person name="Bruce D."/>
            <person name="Barry K."/>
            <person name="Shu S."/>
            <person name="Lindquist E."/>
            <person name="Wang M."/>
            <person name="Pitluck S."/>
            <person name="Vogel J.P."/>
            <person name="Garvin D.F."/>
            <person name="Mockler T.C."/>
            <person name="Schmutz J."/>
            <person name="Rokhsar D."/>
            <person name="Bevan M.W."/>
        </authorList>
    </citation>
    <scope>NUCLEOTIDE SEQUENCE</scope>
    <source>
        <strain evidence="2">Bd21</strain>
    </source>
</reference>
<feature type="compositionally biased region" description="Basic and acidic residues" evidence="1">
    <location>
        <begin position="181"/>
        <end position="207"/>
    </location>
</feature>
<dbReference type="InParanoid" id="A0A2K2DBH1"/>
<dbReference type="AlphaFoldDB" id="A0A2K2DBH1"/>
<organism evidence="2">
    <name type="scientific">Brachypodium distachyon</name>
    <name type="common">Purple false brome</name>
    <name type="synonym">Trachynia distachya</name>
    <dbReference type="NCBI Taxonomy" id="15368"/>
    <lineage>
        <taxon>Eukaryota</taxon>
        <taxon>Viridiplantae</taxon>
        <taxon>Streptophyta</taxon>
        <taxon>Embryophyta</taxon>
        <taxon>Tracheophyta</taxon>
        <taxon>Spermatophyta</taxon>
        <taxon>Magnoliopsida</taxon>
        <taxon>Liliopsida</taxon>
        <taxon>Poales</taxon>
        <taxon>Poaceae</taxon>
        <taxon>BOP clade</taxon>
        <taxon>Pooideae</taxon>
        <taxon>Stipodae</taxon>
        <taxon>Brachypodieae</taxon>
        <taxon>Brachypodium</taxon>
    </lineage>
</organism>
<gene>
    <name evidence="2" type="ORF">BRADI_2g32856v3</name>
</gene>
<accession>A0A2K2DBH1</accession>
<dbReference type="EMBL" id="CM000881">
    <property type="protein sequence ID" value="PNT71636.1"/>
    <property type="molecule type" value="Genomic_DNA"/>
</dbReference>
<evidence type="ECO:0000256" key="1">
    <source>
        <dbReference type="SAM" id="MobiDB-lite"/>
    </source>
</evidence>
<feature type="compositionally biased region" description="Basic residues" evidence="1">
    <location>
        <begin position="81"/>
        <end position="90"/>
    </location>
</feature>
<protein>
    <submittedName>
        <fullName evidence="2 3">Uncharacterized protein</fullName>
    </submittedName>
</protein>
<dbReference type="EnsemblPlants" id="PNT71636">
    <property type="protein sequence ID" value="PNT71636"/>
    <property type="gene ID" value="BRADI_2g32856v3"/>
</dbReference>
<reference evidence="3" key="3">
    <citation type="submission" date="2018-08" db="UniProtKB">
        <authorList>
            <consortium name="EnsemblPlants"/>
        </authorList>
    </citation>
    <scope>IDENTIFICATION</scope>
    <source>
        <strain evidence="3">cv. Bd21</strain>
    </source>
</reference>